<dbReference type="SUPFAM" id="SSF46689">
    <property type="entry name" value="Homeodomain-like"/>
    <property type="match status" value="1"/>
</dbReference>
<evidence type="ECO:0000259" key="1">
    <source>
        <dbReference type="PROSITE" id="PS50090"/>
    </source>
</evidence>
<dbReference type="InterPro" id="IPR009057">
    <property type="entry name" value="Homeodomain-like_sf"/>
</dbReference>
<evidence type="ECO:0000313" key="3">
    <source>
        <dbReference type="EMBL" id="CAG9328844.1"/>
    </source>
</evidence>
<sequence>MDWLPALENASDYWDSNFPIINTLCIEDFKWQESAPRSYESRISQLSLSLEPRSISSSEFEELSSNSSEDEISRIPELNIGEKEIENLDKTPLNHILNGSLERAKPEIYCQKKNEKTNIYEKKPKWSKEEDSLIFELYNKYGGNWKKISTFLPGKIAIDIKNRFYGTLKRRRNPMGSSTIESMHSQLNFSLESKDLILYQGKSWKEDDIIDSFLMNPSQINQIKKNESQINELESHLKEINFTEKKSQVDNSGAKRQKLLELYNKISTIDAFISQTKQKMQLIEIALKKNKCHN</sequence>
<dbReference type="Proteomes" id="UP001162131">
    <property type="component" value="Unassembled WGS sequence"/>
</dbReference>
<organism evidence="3 4">
    <name type="scientific">Blepharisma stoltei</name>
    <dbReference type="NCBI Taxonomy" id="1481888"/>
    <lineage>
        <taxon>Eukaryota</taxon>
        <taxon>Sar</taxon>
        <taxon>Alveolata</taxon>
        <taxon>Ciliophora</taxon>
        <taxon>Postciliodesmatophora</taxon>
        <taxon>Heterotrichea</taxon>
        <taxon>Heterotrichida</taxon>
        <taxon>Blepharismidae</taxon>
        <taxon>Blepharisma</taxon>
    </lineage>
</organism>
<name>A0AAU9JPL3_9CILI</name>
<dbReference type="PANTHER" id="PTHR45614">
    <property type="entry name" value="MYB PROTEIN-RELATED"/>
    <property type="match status" value="1"/>
</dbReference>
<dbReference type="GO" id="GO:0005634">
    <property type="term" value="C:nucleus"/>
    <property type="evidence" value="ECO:0007669"/>
    <property type="project" value="TreeGrafter"/>
</dbReference>
<reference evidence="3" key="1">
    <citation type="submission" date="2021-09" db="EMBL/GenBank/DDBJ databases">
        <authorList>
            <consortium name="AG Swart"/>
            <person name="Singh M."/>
            <person name="Singh A."/>
            <person name="Seah K."/>
            <person name="Emmerich C."/>
        </authorList>
    </citation>
    <scope>NUCLEOTIDE SEQUENCE</scope>
    <source>
        <strain evidence="3">ATCC30299</strain>
    </source>
</reference>
<dbReference type="EMBL" id="CAJZBQ010000046">
    <property type="protein sequence ID" value="CAG9328844.1"/>
    <property type="molecule type" value="Genomic_DNA"/>
</dbReference>
<dbReference type="SMART" id="SM00717">
    <property type="entry name" value="SANT"/>
    <property type="match status" value="1"/>
</dbReference>
<gene>
    <name evidence="3" type="ORF">BSTOLATCC_MIC46834</name>
</gene>
<feature type="domain" description="HTH myb-type" evidence="2">
    <location>
        <begin position="122"/>
        <end position="172"/>
    </location>
</feature>
<evidence type="ECO:0008006" key="5">
    <source>
        <dbReference type="Google" id="ProtNLM"/>
    </source>
</evidence>
<dbReference type="Gene3D" id="1.10.10.60">
    <property type="entry name" value="Homeodomain-like"/>
    <property type="match status" value="1"/>
</dbReference>
<evidence type="ECO:0000313" key="4">
    <source>
        <dbReference type="Proteomes" id="UP001162131"/>
    </source>
</evidence>
<dbReference type="GO" id="GO:0000978">
    <property type="term" value="F:RNA polymerase II cis-regulatory region sequence-specific DNA binding"/>
    <property type="evidence" value="ECO:0007669"/>
    <property type="project" value="TreeGrafter"/>
</dbReference>
<dbReference type="CDD" id="cd00167">
    <property type="entry name" value="SANT"/>
    <property type="match status" value="1"/>
</dbReference>
<protein>
    <recommendedName>
        <fullName evidence="5">Myb-like DNA-binding domain containing protein</fullName>
    </recommendedName>
</protein>
<keyword evidence="4" id="KW-1185">Reference proteome</keyword>
<dbReference type="Pfam" id="PF00249">
    <property type="entry name" value="Myb_DNA-binding"/>
    <property type="match status" value="1"/>
</dbReference>
<proteinExistence type="predicted"/>
<dbReference type="InterPro" id="IPR050560">
    <property type="entry name" value="MYB_TF"/>
</dbReference>
<feature type="domain" description="Myb-like" evidence="1">
    <location>
        <begin position="118"/>
        <end position="168"/>
    </location>
</feature>
<evidence type="ECO:0000259" key="2">
    <source>
        <dbReference type="PROSITE" id="PS51294"/>
    </source>
</evidence>
<dbReference type="InterPro" id="IPR017930">
    <property type="entry name" value="Myb_dom"/>
</dbReference>
<dbReference type="PROSITE" id="PS51294">
    <property type="entry name" value="HTH_MYB"/>
    <property type="match status" value="1"/>
</dbReference>
<dbReference type="InterPro" id="IPR001005">
    <property type="entry name" value="SANT/Myb"/>
</dbReference>
<comment type="caution">
    <text evidence="3">The sequence shown here is derived from an EMBL/GenBank/DDBJ whole genome shotgun (WGS) entry which is preliminary data.</text>
</comment>
<dbReference type="GO" id="GO:0000981">
    <property type="term" value="F:DNA-binding transcription factor activity, RNA polymerase II-specific"/>
    <property type="evidence" value="ECO:0007669"/>
    <property type="project" value="TreeGrafter"/>
</dbReference>
<accession>A0AAU9JPL3</accession>
<dbReference type="PROSITE" id="PS50090">
    <property type="entry name" value="MYB_LIKE"/>
    <property type="match status" value="1"/>
</dbReference>
<dbReference type="AlphaFoldDB" id="A0AAU9JPL3"/>